<evidence type="ECO:0000313" key="2">
    <source>
        <dbReference type="Proteomes" id="UP001597094"/>
    </source>
</evidence>
<keyword evidence="2" id="KW-1185">Reference proteome</keyword>
<evidence type="ECO:0008006" key="3">
    <source>
        <dbReference type="Google" id="ProtNLM"/>
    </source>
</evidence>
<proteinExistence type="predicted"/>
<dbReference type="EMBL" id="JBHTLD010000007">
    <property type="protein sequence ID" value="MFD1184887.1"/>
    <property type="molecule type" value="Genomic_DNA"/>
</dbReference>
<comment type="caution">
    <text evidence="1">The sequence shown here is derived from an EMBL/GenBank/DDBJ whole genome shotgun (WGS) entry which is preliminary data.</text>
</comment>
<evidence type="ECO:0000313" key="1">
    <source>
        <dbReference type="EMBL" id="MFD1184887.1"/>
    </source>
</evidence>
<name>A0ABW3SLU4_9BACT</name>
<organism evidence="1 2">
    <name type="scientific">Pontibacter rugosus</name>
    <dbReference type="NCBI Taxonomy" id="1745966"/>
    <lineage>
        <taxon>Bacteria</taxon>
        <taxon>Pseudomonadati</taxon>
        <taxon>Bacteroidota</taxon>
        <taxon>Cytophagia</taxon>
        <taxon>Cytophagales</taxon>
        <taxon>Hymenobacteraceae</taxon>
        <taxon>Pontibacter</taxon>
    </lineage>
</organism>
<gene>
    <name evidence="1" type="ORF">ACFQ2O_01630</name>
</gene>
<dbReference type="Proteomes" id="UP001597094">
    <property type="component" value="Unassembled WGS sequence"/>
</dbReference>
<sequence length="127" mass="14964">MVLGFKSQFQDKILAGTKIHTVRQDPNNRWRRGNKINFATGVRTKNYKEFKVGTCISTQEVFMTYSHVLEMSVGSNYLFGYPERLEFAQRDGFDTLEDFEAWFYPLIKAAPDGLYKAKLIHWTDYRY</sequence>
<accession>A0ABW3SLU4</accession>
<reference evidence="2" key="1">
    <citation type="journal article" date="2019" name="Int. J. Syst. Evol. Microbiol.">
        <title>The Global Catalogue of Microorganisms (GCM) 10K type strain sequencing project: providing services to taxonomists for standard genome sequencing and annotation.</title>
        <authorList>
            <consortium name="The Broad Institute Genomics Platform"/>
            <consortium name="The Broad Institute Genome Sequencing Center for Infectious Disease"/>
            <person name="Wu L."/>
            <person name="Ma J."/>
        </authorList>
    </citation>
    <scope>NUCLEOTIDE SEQUENCE [LARGE SCALE GENOMIC DNA]</scope>
    <source>
        <strain evidence="2">JCM 31319</strain>
    </source>
</reference>
<dbReference type="RefSeq" id="WP_377522387.1">
    <property type="nucleotide sequence ID" value="NZ_JBHTLD010000007.1"/>
</dbReference>
<protein>
    <recommendedName>
        <fullName evidence="3">ASCH domain-containing protein</fullName>
    </recommendedName>
</protein>